<dbReference type="AlphaFoldDB" id="F2EAN2"/>
<evidence type="ECO:0000256" key="1">
    <source>
        <dbReference type="SAM" id="MobiDB-lite"/>
    </source>
</evidence>
<evidence type="ECO:0000313" key="3">
    <source>
        <dbReference type="EMBL" id="BAK04404.1"/>
    </source>
</evidence>
<feature type="signal peptide" evidence="2">
    <location>
        <begin position="1"/>
        <end position="27"/>
    </location>
</feature>
<protein>
    <submittedName>
        <fullName evidence="3">Predicted protein</fullName>
    </submittedName>
</protein>
<feature type="region of interest" description="Disordered" evidence="1">
    <location>
        <begin position="31"/>
        <end position="68"/>
    </location>
</feature>
<name>F2EAN2_HORVV</name>
<dbReference type="EMBL" id="AK373207">
    <property type="protein sequence ID" value="BAK04404.1"/>
    <property type="molecule type" value="mRNA"/>
</dbReference>
<reference evidence="3" key="1">
    <citation type="journal article" date="2011" name="Plant Physiol.">
        <title>Comprehensive sequence analysis of 24,783 barley full-length cDNAs derived from 12 clone libraries.</title>
        <authorList>
            <person name="Matsumoto T."/>
            <person name="Tanaka T."/>
            <person name="Sakai H."/>
            <person name="Amano N."/>
            <person name="Kanamori H."/>
            <person name="Kurita K."/>
            <person name="Kikuta A."/>
            <person name="Kamiya K."/>
            <person name="Yamamoto M."/>
            <person name="Ikawa H."/>
            <person name="Fujii N."/>
            <person name="Hori K."/>
            <person name="Itoh T."/>
            <person name="Sato K."/>
        </authorList>
    </citation>
    <scope>NUCLEOTIDE SEQUENCE</scope>
</reference>
<keyword evidence="2" id="KW-0732">Signal</keyword>
<feature type="chain" id="PRO_5003277902" evidence="2">
    <location>
        <begin position="28"/>
        <end position="83"/>
    </location>
</feature>
<evidence type="ECO:0000256" key="2">
    <source>
        <dbReference type="SAM" id="SignalP"/>
    </source>
</evidence>
<organism evidence="3">
    <name type="scientific">Hordeum vulgare subsp. vulgare</name>
    <name type="common">Domesticated barley</name>
    <dbReference type="NCBI Taxonomy" id="112509"/>
    <lineage>
        <taxon>Eukaryota</taxon>
        <taxon>Viridiplantae</taxon>
        <taxon>Streptophyta</taxon>
        <taxon>Embryophyta</taxon>
        <taxon>Tracheophyta</taxon>
        <taxon>Spermatophyta</taxon>
        <taxon>Magnoliopsida</taxon>
        <taxon>Liliopsida</taxon>
        <taxon>Poales</taxon>
        <taxon>Poaceae</taxon>
        <taxon>BOP clade</taxon>
        <taxon>Pooideae</taxon>
        <taxon>Triticodae</taxon>
        <taxon>Triticeae</taxon>
        <taxon>Hordeinae</taxon>
        <taxon>Hordeum</taxon>
    </lineage>
</organism>
<sequence length="83" mass="8800">MKRASCSSAMTILAILFICCSLPCSVATQVHTQGTRHGVSPPSPWAPPSPDNRGRGHSETPPPLLHGKNLQLQHTVVPVPPMA</sequence>
<accession>F2EAN2</accession>
<proteinExistence type="evidence at transcript level"/>
<feature type="compositionally biased region" description="Pro residues" evidence="1">
    <location>
        <begin position="41"/>
        <end position="50"/>
    </location>
</feature>